<keyword evidence="3" id="KW-0813">Transport</keyword>
<dbReference type="SUPFAM" id="SSF53850">
    <property type="entry name" value="Periplasmic binding protein-like II"/>
    <property type="match status" value="1"/>
</dbReference>
<evidence type="ECO:0000256" key="2">
    <source>
        <dbReference type="ARBA" id="ARBA00008520"/>
    </source>
</evidence>
<name>A0AAJ2K1N1_9BACL</name>
<dbReference type="AlphaFoldDB" id="A0AAJ2K1N1"/>
<comment type="subcellular location">
    <subcellularLocation>
        <location evidence="1">Cell envelope</location>
    </subcellularLocation>
</comment>
<comment type="similarity">
    <text evidence="2">Belongs to the bacterial solute-binding protein 1 family.</text>
</comment>
<dbReference type="RefSeq" id="WP_315746753.1">
    <property type="nucleotide sequence ID" value="NZ_JAVYAA010000006.1"/>
</dbReference>
<gene>
    <name evidence="5" type="ORF">RQP50_21945</name>
</gene>
<dbReference type="GO" id="GO:0030313">
    <property type="term" value="C:cell envelope"/>
    <property type="evidence" value="ECO:0007669"/>
    <property type="project" value="UniProtKB-SubCell"/>
</dbReference>
<dbReference type="PANTHER" id="PTHR43649:SF31">
    <property type="entry name" value="SN-GLYCEROL-3-PHOSPHATE-BINDING PERIPLASMIC PROTEIN UGPB"/>
    <property type="match status" value="1"/>
</dbReference>
<dbReference type="InterPro" id="IPR050490">
    <property type="entry name" value="Bact_solute-bd_prot1"/>
</dbReference>
<keyword evidence="4" id="KW-0732">Signal</keyword>
<sequence>MNLKRVPSPEKRMEMEKKKYVQRLRFAVILVLILSFIGGCLGKKEVLEPLQPSKIKLVYQDEEAFYHDYGKYFSMKYPQIEVEVIPEVQVLKNLGKMIRADEYEAEVKKLLEKADVDVYMLDSGMFEQFAADGKLYDIGEVIGQDGYNVEEFMPGLIDSIKNLGNGKLYGLTPQVSVRALYYNTKLFKENQIDPPTNKMTWQEVLHLASRFTNVKQGNDPVHGMYYSYGDAGTVMFDIADSSGLKLFDPKGEKVLINSDSWKKAIKLATDAVRSEAVYFAPEEQIYPSENDFYNGQAAMTIGTTPITGFVRNNDVPVDWEVVTFPIEPGYESIGVSLYSLFAVSANSPNKRAAWEFVKFTSGPEMAHARSRTMSGAMPSRTGYLKEFKGKSMEAFYMLNVKNRDSIGGNVSESEFYRLFNKTLEGELQAVIDNKKSVDEAAAALEIKGQEILSKLQEESKKKAIGSSKEAHK</sequence>
<evidence type="ECO:0000256" key="4">
    <source>
        <dbReference type="ARBA" id="ARBA00022729"/>
    </source>
</evidence>
<dbReference type="EMBL" id="JAVYAA010000006">
    <property type="protein sequence ID" value="MDT8978905.1"/>
    <property type="molecule type" value="Genomic_DNA"/>
</dbReference>
<dbReference type="Proteomes" id="UP001250538">
    <property type="component" value="Unassembled WGS sequence"/>
</dbReference>
<organism evidence="5 6">
    <name type="scientific">Paenibacillus suaedae</name>
    <dbReference type="NCBI Taxonomy" id="3077233"/>
    <lineage>
        <taxon>Bacteria</taxon>
        <taxon>Bacillati</taxon>
        <taxon>Bacillota</taxon>
        <taxon>Bacilli</taxon>
        <taxon>Bacillales</taxon>
        <taxon>Paenibacillaceae</taxon>
        <taxon>Paenibacillus</taxon>
    </lineage>
</organism>
<evidence type="ECO:0000256" key="1">
    <source>
        <dbReference type="ARBA" id="ARBA00004196"/>
    </source>
</evidence>
<dbReference type="Pfam" id="PF13416">
    <property type="entry name" value="SBP_bac_8"/>
    <property type="match status" value="1"/>
</dbReference>
<proteinExistence type="inferred from homology"/>
<dbReference type="Gene3D" id="3.40.190.10">
    <property type="entry name" value="Periplasmic binding protein-like II"/>
    <property type="match status" value="1"/>
</dbReference>
<dbReference type="InterPro" id="IPR006059">
    <property type="entry name" value="SBP"/>
</dbReference>
<evidence type="ECO:0000313" key="6">
    <source>
        <dbReference type="Proteomes" id="UP001250538"/>
    </source>
</evidence>
<dbReference type="PANTHER" id="PTHR43649">
    <property type="entry name" value="ARABINOSE-BINDING PROTEIN-RELATED"/>
    <property type="match status" value="1"/>
</dbReference>
<evidence type="ECO:0000256" key="3">
    <source>
        <dbReference type="ARBA" id="ARBA00022448"/>
    </source>
</evidence>
<accession>A0AAJ2K1N1</accession>
<comment type="caution">
    <text evidence="5">The sequence shown here is derived from an EMBL/GenBank/DDBJ whole genome shotgun (WGS) entry which is preliminary data.</text>
</comment>
<reference evidence="6" key="1">
    <citation type="submission" date="2023-09" db="EMBL/GenBank/DDBJ databases">
        <title>Paenibacillus sp. chi10 Genome sequencing and assembly.</title>
        <authorList>
            <person name="Kim I."/>
        </authorList>
    </citation>
    <scope>NUCLEOTIDE SEQUENCE [LARGE SCALE GENOMIC DNA]</scope>
    <source>
        <strain evidence="6">chi10</strain>
    </source>
</reference>
<evidence type="ECO:0000313" key="5">
    <source>
        <dbReference type="EMBL" id="MDT8978905.1"/>
    </source>
</evidence>
<keyword evidence="6" id="KW-1185">Reference proteome</keyword>
<protein>
    <submittedName>
        <fullName evidence="5">Extracellular solute-binding protein</fullName>
    </submittedName>
</protein>